<evidence type="ECO:0000313" key="17">
    <source>
        <dbReference type="Proteomes" id="UP000027997"/>
    </source>
</evidence>
<dbReference type="Gene3D" id="3.40.1190.20">
    <property type="match status" value="1"/>
</dbReference>
<keyword evidence="17" id="KW-1185">Reference proteome</keyword>
<evidence type="ECO:0000256" key="4">
    <source>
        <dbReference type="ARBA" id="ARBA00022777"/>
    </source>
</evidence>
<evidence type="ECO:0000256" key="7">
    <source>
        <dbReference type="ARBA" id="ARBA00043951"/>
    </source>
</evidence>
<keyword evidence="3" id="KW-0547">Nucleotide-binding</keyword>
<dbReference type="Pfam" id="PF00294">
    <property type="entry name" value="PfkB"/>
    <property type="match status" value="1"/>
</dbReference>
<dbReference type="InterPro" id="IPR011611">
    <property type="entry name" value="PfkB_dom"/>
</dbReference>
<dbReference type="Proteomes" id="UP000027997">
    <property type="component" value="Unassembled WGS sequence"/>
</dbReference>
<evidence type="ECO:0000256" key="10">
    <source>
        <dbReference type="ARBA" id="ARBA00054997"/>
    </source>
</evidence>
<keyword evidence="2" id="KW-0808">Transferase</keyword>
<dbReference type="PANTHER" id="PTHR43085:SF15">
    <property type="entry name" value="2-DEHYDRO-3-DEOXYGLUCONOKINASE"/>
    <property type="match status" value="1"/>
</dbReference>
<dbReference type="AlphaFoldDB" id="A0A081KGW8"/>
<dbReference type="InterPro" id="IPR029056">
    <property type="entry name" value="Ribokinase-like"/>
</dbReference>
<dbReference type="GO" id="GO:0008673">
    <property type="term" value="F:2-dehydro-3-deoxygluconokinase activity"/>
    <property type="evidence" value="ECO:0007669"/>
    <property type="project" value="UniProtKB-EC"/>
</dbReference>
<evidence type="ECO:0000256" key="6">
    <source>
        <dbReference type="ARBA" id="ARBA00023277"/>
    </source>
</evidence>
<dbReference type="STRING" id="305900.GV64_24090"/>
<dbReference type="GO" id="GO:0005524">
    <property type="term" value="F:ATP binding"/>
    <property type="evidence" value="ECO:0007669"/>
    <property type="project" value="UniProtKB-KW"/>
</dbReference>
<keyword evidence="5" id="KW-0067">ATP-binding</keyword>
<keyword evidence="4" id="KW-0418">Kinase</keyword>
<comment type="function">
    <text evidence="10">Catalyzes the phosphorylation of 2-keto-3-deoxygluconate (KDG) to produce 2-keto-3-deoxy-6-phosphogluconate (KDPG).</text>
</comment>
<accession>A0A081KGW8</accession>
<dbReference type="EC" id="2.7.1.45" evidence="11"/>
<organism evidence="16 17">
    <name type="scientific">Endozoicomonas elysicola</name>
    <dbReference type="NCBI Taxonomy" id="305900"/>
    <lineage>
        <taxon>Bacteria</taxon>
        <taxon>Pseudomonadati</taxon>
        <taxon>Pseudomonadota</taxon>
        <taxon>Gammaproteobacteria</taxon>
        <taxon>Oceanospirillales</taxon>
        <taxon>Endozoicomonadaceae</taxon>
        <taxon>Endozoicomonas</taxon>
    </lineage>
</organism>
<dbReference type="GO" id="GO:0042840">
    <property type="term" value="P:D-glucuronate catabolic process"/>
    <property type="evidence" value="ECO:0007669"/>
    <property type="project" value="TreeGrafter"/>
</dbReference>
<evidence type="ECO:0000256" key="8">
    <source>
        <dbReference type="ARBA" id="ARBA00044254"/>
    </source>
</evidence>
<evidence type="ECO:0000256" key="11">
    <source>
        <dbReference type="ARBA" id="ARBA00066369"/>
    </source>
</evidence>
<dbReference type="InterPro" id="IPR002173">
    <property type="entry name" value="Carboh/pur_kinase_PfkB_CS"/>
</dbReference>
<dbReference type="PROSITE" id="PS00584">
    <property type="entry name" value="PFKB_KINASES_2"/>
    <property type="match status" value="1"/>
</dbReference>
<comment type="caution">
    <text evidence="16">The sequence shown here is derived from an EMBL/GenBank/DDBJ whole genome shotgun (WGS) entry which is preliminary data.</text>
</comment>
<dbReference type="PANTHER" id="PTHR43085">
    <property type="entry name" value="HEXOKINASE FAMILY MEMBER"/>
    <property type="match status" value="1"/>
</dbReference>
<keyword evidence="6" id="KW-0119">Carbohydrate metabolism</keyword>
<dbReference type="GO" id="GO:0019698">
    <property type="term" value="P:D-galacturonate catabolic process"/>
    <property type="evidence" value="ECO:0007669"/>
    <property type="project" value="TreeGrafter"/>
</dbReference>
<evidence type="ECO:0000256" key="2">
    <source>
        <dbReference type="ARBA" id="ARBA00022679"/>
    </source>
</evidence>
<evidence type="ECO:0000256" key="3">
    <source>
        <dbReference type="ARBA" id="ARBA00022741"/>
    </source>
</evidence>
<gene>
    <name evidence="16" type="ORF">GV64_24090</name>
</gene>
<sequence>MVELSPANRGLYKQAFAGDTLNTAIYAIRTAGKSINTSYITAVGNDHFSDRMIDFFQSENINSQWVVRLADKLPGLYSIELDQYGERSFSYWRNNSAARALFSHGLEEHQVAELAESFDLYYLSGISLAILDDHSRSLLKQVLIRARERGARVAYDSNYRPRLWKSKAEAQAVTLEFLALTDIALVTFDDEQALFDDQSVSQTLSRLSSVGEVVIKQGSEGCTIVHNQNTVYVPTTPVSEVIDTTSAGDSFNGGYLARRMLDDTPEVAAAFAHKLAGTVIQYKGAIIPEAVTSQLLEIETSC</sequence>
<dbReference type="SUPFAM" id="SSF53613">
    <property type="entry name" value="Ribokinase-like"/>
    <property type="match status" value="1"/>
</dbReference>
<evidence type="ECO:0000256" key="5">
    <source>
        <dbReference type="ARBA" id="ARBA00022840"/>
    </source>
</evidence>
<evidence type="ECO:0000256" key="12">
    <source>
        <dbReference type="ARBA" id="ARBA00067931"/>
    </source>
</evidence>
<dbReference type="eggNOG" id="COG0524">
    <property type="taxonomic scope" value="Bacteria"/>
</dbReference>
<evidence type="ECO:0000256" key="9">
    <source>
        <dbReference type="ARBA" id="ARBA00050729"/>
    </source>
</evidence>
<dbReference type="CDD" id="cd01166">
    <property type="entry name" value="KdgK"/>
    <property type="match status" value="1"/>
</dbReference>
<comment type="pathway">
    <text evidence="7">Carbohydrate acid metabolism; 2-dehydro-3-deoxy-D-gluconate degradation; D-glyceraldehyde 3-phosphate and pyruvate from 2-dehydro-3-deoxy-D-gluconate: step 1/2.</text>
</comment>
<dbReference type="InterPro" id="IPR050306">
    <property type="entry name" value="PfkB_Carbo_kinase"/>
</dbReference>
<dbReference type="GO" id="GO:0005829">
    <property type="term" value="C:cytosol"/>
    <property type="evidence" value="ECO:0007669"/>
    <property type="project" value="TreeGrafter"/>
</dbReference>
<name>A0A081KGW8_9GAMM</name>
<evidence type="ECO:0000256" key="1">
    <source>
        <dbReference type="ARBA" id="ARBA00010688"/>
    </source>
</evidence>
<dbReference type="EMBL" id="JOJP01000001">
    <property type="protein sequence ID" value="KEI73394.1"/>
    <property type="molecule type" value="Genomic_DNA"/>
</dbReference>
<evidence type="ECO:0000259" key="15">
    <source>
        <dbReference type="Pfam" id="PF00294"/>
    </source>
</evidence>
<comment type="catalytic activity">
    <reaction evidence="9">
        <text>2-dehydro-3-deoxy-D-gluconate + ATP = 2-dehydro-3-deoxy-6-phospho-D-gluconate + ADP + H(+)</text>
        <dbReference type="Rhea" id="RHEA:14797"/>
        <dbReference type="ChEBI" id="CHEBI:15378"/>
        <dbReference type="ChEBI" id="CHEBI:30616"/>
        <dbReference type="ChEBI" id="CHEBI:57569"/>
        <dbReference type="ChEBI" id="CHEBI:57990"/>
        <dbReference type="ChEBI" id="CHEBI:456216"/>
        <dbReference type="EC" id="2.7.1.45"/>
    </reaction>
</comment>
<proteinExistence type="inferred from homology"/>
<feature type="domain" description="Carbohydrate kinase PfkB" evidence="15">
    <location>
        <begin position="13"/>
        <end position="288"/>
    </location>
</feature>
<evidence type="ECO:0000313" key="16">
    <source>
        <dbReference type="EMBL" id="KEI73394.1"/>
    </source>
</evidence>
<evidence type="ECO:0000256" key="13">
    <source>
        <dbReference type="ARBA" id="ARBA00075711"/>
    </source>
</evidence>
<evidence type="ECO:0000256" key="14">
    <source>
        <dbReference type="ARBA" id="ARBA00080545"/>
    </source>
</evidence>
<dbReference type="FunFam" id="3.40.1190.20:FF:000011">
    <property type="entry name" value="2-dehydro-3-deoxygluconokinase, putative"/>
    <property type="match status" value="1"/>
</dbReference>
<reference evidence="16 17" key="1">
    <citation type="submission" date="2014-06" db="EMBL/GenBank/DDBJ databases">
        <title>Whole Genome Sequences of Three Symbiotic Endozoicomonas Bacteria.</title>
        <authorList>
            <person name="Neave M.J."/>
            <person name="Apprill A."/>
            <person name="Voolstra C.R."/>
        </authorList>
    </citation>
    <scope>NUCLEOTIDE SEQUENCE [LARGE SCALE GENOMIC DNA]</scope>
    <source>
        <strain evidence="16 17">DSM 22380</strain>
    </source>
</reference>
<dbReference type="GO" id="GO:0006974">
    <property type="term" value="P:DNA damage response"/>
    <property type="evidence" value="ECO:0007669"/>
    <property type="project" value="TreeGrafter"/>
</dbReference>
<protein>
    <recommendedName>
        <fullName evidence="12">2-dehydro-3-deoxygluconokinase</fullName>
        <ecNumber evidence="11">2.7.1.45</ecNumber>
    </recommendedName>
    <alternativeName>
        <fullName evidence="13">2-keto-3-deoxygluconokinase</fullName>
    </alternativeName>
    <alternativeName>
        <fullName evidence="14">3-deoxy-2-oxo-D-gluconate kinase</fullName>
    </alternativeName>
    <alternativeName>
        <fullName evidence="8">KDG kinase</fullName>
    </alternativeName>
</protein>
<comment type="similarity">
    <text evidence="1">Belongs to the carbohydrate kinase PfkB family.</text>
</comment>